<accession>A0A117NIY2</accession>
<sequence length="41" mass="4988">MHEQTLYLTFNILRVNLLDQRLKLMVVKLTYSPVKWSLLLR</sequence>
<dbReference type="EMBL" id="LKAM01000001">
    <property type="protein sequence ID" value="KUM50602.1"/>
    <property type="molecule type" value="Genomic_DNA"/>
</dbReference>
<keyword evidence="1" id="KW-0496">Mitochondrion</keyword>
<gene>
    <name evidence="1" type="ORF">ABT39_MTgene446</name>
</gene>
<geneLocation type="mitochondrion" evidence="1"/>
<organism evidence="1">
    <name type="scientific">Picea glauca</name>
    <name type="common">White spruce</name>
    <name type="synonym">Pinus glauca</name>
    <dbReference type="NCBI Taxonomy" id="3330"/>
    <lineage>
        <taxon>Eukaryota</taxon>
        <taxon>Viridiplantae</taxon>
        <taxon>Streptophyta</taxon>
        <taxon>Embryophyta</taxon>
        <taxon>Tracheophyta</taxon>
        <taxon>Spermatophyta</taxon>
        <taxon>Pinopsida</taxon>
        <taxon>Pinidae</taxon>
        <taxon>Conifers I</taxon>
        <taxon>Pinales</taxon>
        <taxon>Pinaceae</taxon>
        <taxon>Picea</taxon>
    </lineage>
</organism>
<evidence type="ECO:0000313" key="1">
    <source>
        <dbReference type="EMBL" id="KUM50602.1"/>
    </source>
</evidence>
<protein>
    <submittedName>
        <fullName evidence="1">Uncharacterized protein</fullName>
    </submittedName>
</protein>
<dbReference type="AlphaFoldDB" id="A0A117NIY2"/>
<comment type="caution">
    <text evidence="1">The sequence shown here is derived from an EMBL/GenBank/DDBJ whole genome shotgun (WGS) entry which is preliminary data.</text>
</comment>
<name>A0A117NIY2_PICGL</name>
<reference evidence="1" key="1">
    <citation type="journal article" date="2015" name="Genome Biol. Evol.">
        <title>Organellar Genomes of White Spruce (Picea glauca): Assembly and Annotation.</title>
        <authorList>
            <person name="Jackman S.D."/>
            <person name="Warren R.L."/>
            <person name="Gibb E.A."/>
            <person name="Vandervalk B.P."/>
            <person name="Mohamadi H."/>
            <person name="Chu J."/>
            <person name="Raymond A."/>
            <person name="Pleasance S."/>
            <person name="Coope R."/>
            <person name="Wildung M.R."/>
            <person name="Ritland C.E."/>
            <person name="Bousquet J."/>
            <person name="Jones S.J."/>
            <person name="Bohlmann J."/>
            <person name="Birol I."/>
        </authorList>
    </citation>
    <scope>NUCLEOTIDE SEQUENCE [LARGE SCALE GENOMIC DNA]</scope>
    <source>
        <tissue evidence="1">Flushing bud</tissue>
    </source>
</reference>
<proteinExistence type="predicted"/>